<evidence type="ECO:0000313" key="14">
    <source>
        <dbReference type="Proteomes" id="UP000564806"/>
    </source>
</evidence>
<dbReference type="SUPFAM" id="SSF55874">
    <property type="entry name" value="ATPase domain of HSP90 chaperone/DNA topoisomerase II/histidine kinase"/>
    <property type="match status" value="2"/>
</dbReference>
<dbReference type="InterPro" id="IPR004358">
    <property type="entry name" value="Sig_transdc_His_kin-like_C"/>
</dbReference>
<dbReference type="PROSITE" id="PS50110">
    <property type="entry name" value="RESPONSE_REGULATORY"/>
    <property type="match status" value="1"/>
</dbReference>
<dbReference type="CDD" id="cd00082">
    <property type="entry name" value="HisKA"/>
    <property type="match status" value="1"/>
</dbReference>
<dbReference type="PRINTS" id="PR00344">
    <property type="entry name" value="BCTRLSENSOR"/>
</dbReference>
<evidence type="ECO:0000256" key="9">
    <source>
        <dbReference type="PROSITE-ProRule" id="PRU00169"/>
    </source>
</evidence>
<evidence type="ECO:0000256" key="8">
    <source>
        <dbReference type="ARBA" id="ARBA00023012"/>
    </source>
</evidence>
<feature type="domain" description="Response regulatory" evidence="12">
    <location>
        <begin position="731"/>
        <end position="847"/>
    </location>
</feature>
<feature type="domain" description="Histidine kinase" evidence="11">
    <location>
        <begin position="445"/>
        <end position="662"/>
    </location>
</feature>
<dbReference type="Gene3D" id="3.30.565.10">
    <property type="entry name" value="Histidine kinase-like ATPase, C-terminal domain"/>
    <property type="match status" value="2"/>
</dbReference>
<keyword evidence="7" id="KW-0067">ATP-binding</keyword>
<feature type="transmembrane region" description="Helical" evidence="10">
    <location>
        <begin position="397"/>
        <end position="415"/>
    </location>
</feature>
<dbReference type="SUPFAM" id="SSF47384">
    <property type="entry name" value="Homodimeric domain of signal transducing histidine kinase"/>
    <property type="match status" value="1"/>
</dbReference>
<dbReference type="EMBL" id="JABWCS010000218">
    <property type="protein sequence ID" value="NUU63134.1"/>
    <property type="molecule type" value="Genomic_DNA"/>
</dbReference>
<evidence type="ECO:0000313" key="13">
    <source>
        <dbReference type="EMBL" id="NUU63134.1"/>
    </source>
</evidence>
<evidence type="ECO:0000256" key="1">
    <source>
        <dbReference type="ARBA" id="ARBA00000085"/>
    </source>
</evidence>
<dbReference type="Pfam" id="PF00072">
    <property type="entry name" value="Response_reg"/>
    <property type="match status" value="1"/>
</dbReference>
<dbReference type="CDD" id="cd17574">
    <property type="entry name" value="REC_OmpR"/>
    <property type="match status" value="1"/>
</dbReference>
<dbReference type="Pfam" id="PF06580">
    <property type="entry name" value="His_kinase"/>
    <property type="match status" value="1"/>
</dbReference>
<dbReference type="SMART" id="SM00448">
    <property type="entry name" value="REC"/>
    <property type="match status" value="1"/>
</dbReference>
<dbReference type="Proteomes" id="UP000564806">
    <property type="component" value="Unassembled WGS sequence"/>
</dbReference>
<dbReference type="SMART" id="SM00388">
    <property type="entry name" value="HisKA"/>
    <property type="match status" value="1"/>
</dbReference>
<evidence type="ECO:0000259" key="12">
    <source>
        <dbReference type="PROSITE" id="PS50110"/>
    </source>
</evidence>
<feature type="transmembrane region" description="Helical" evidence="10">
    <location>
        <begin position="312"/>
        <end position="336"/>
    </location>
</feature>
<keyword evidence="4" id="KW-0808">Transferase</keyword>
<keyword evidence="10" id="KW-0812">Transmembrane</keyword>
<proteinExistence type="predicted"/>
<dbReference type="Gene3D" id="2.60.120.260">
    <property type="entry name" value="Galactose-binding domain-like"/>
    <property type="match status" value="1"/>
</dbReference>
<evidence type="ECO:0000256" key="5">
    <source>
        <dbReference type="ARBA" id="ARBA00022741"/>
    </source>
</evidence>
<keyword evidence="10" id="KW-1133">Transmembrane helix</keyword>
<comment type="caution">
    <text evidence="13">The sequence shown here is derived from an EMBL/GenBank/DDBJ whole genome shotgun (WGS) entry which is preliminary data.</text>
</comment>
<protein>
    <recommendedName>
        <fullName evidence="2">histidine kinase</fullName>
        <ecNumber evidence="2">2.7.13.3</ecNumber>
    </recommendedName>
</protein>
<dbReference type="InterPro" id="IPR036890">
    <property type="entry name" value="HATPase_C_sf"/>
</dbReference>
<dbReference type="Pfam" id="PF00512">
    <property type="entry name" value="HisKA"/>
    <property type="match status" value="1"/>
</dbReference>
<dbReference type="InterPro" id="IPR011006">
    <property type="entry name" value="CheY-like_superfamily"/>
</dbReference>
<dbReference type="SUPFAM" id="SSF52172">
    <property type="entry name" value="CheY-like"/>
    <property type="match status" value="1"/>
</dbReference>
<dbReference type="InterPro" id="IPR001789">
    <property type="entry name" value="Sig_transdc_resp-reg_receiver"/>
</dbReference>
<dbReference type="InterPro" id="IPR011623">
    <property type="entry name" value="7TMR_DISM_rcpt_extracell_dom1"/>
</dbReference>
<evidence type="ECO:0000256" key="7">
    <source>
        <dbReference type="ARBA" id="ARBA00022840"/>
    </source>
</evidence>
<dbReference type="GO" id="GO:0016020">
    <property type="term" value="C:membrane"/>
    <property type="evidence" value="ECO:0007669"/>
    <property type="project" value="InterPro"/>
</dbReference>
<feature type="transmembrane region" description="Helical" evidence="10">
    <location>
        <begin position="245"/>
        <end position="263"/>
    </location>
</feature>
<evidence type="ECO:0000256" key="3">
    <source>
        <dbReference type="ARBA" id="ARBA00022553"/>
    </source>
</evidence>
<feature type="transmembrane region" description="Helical" evidence="10">
    <location>
        <begin position="342"/>
        <end position="359"/>
    </location>
</feature>
<keyword evidence="6" id="KW-0418">Kinase</keyword>
<dbReference type="InterPro" id="IPR003661">
    <property type="entry name" value="HisK_dim/P_dom"/>
</dbReference>
<dbReference type="SUPFAM" id="SSF49785">
    <property type="entry name" value="Galactose-binding domain-like"/>
    <property type="match status" value="1"/>
</dbReference>
<feature type="transmembrane region" description="Helical" evidence="10">
    <location>
        <begin position="283"/>
        <end position="300"/>
    </location>
</feature>
<feature type="modified residue" description="4-aspartylphosphate" evidence="9">
    <location>
        <position position="780"/>
    </location>
</feature>
<evidence type="ECO:0000259" key="11">
    <source>
        <dbReference type="PROSITE" id="PS50109"/>
    </source>
</evidence>
<feature type="transmembrane region" description="Helical" evidence="10">
    <location>
        <begin position="371"/>
        <end position="391"/>
    </location>
</feature>
<name>A0A850EUQ7_9BACL</name>
<evidence type="ECO:0000256" key="2">
    <source>
        <dbReference type="ARBA" id="ARBA00012438"/>
    </source>
</evidence>
<dbReference type="AlphaFoldDB" id="A0A850EUQ7"/>
<dbReference type="PROSITE" id="PS50109">
    <property type="entry name" value="HIS_KIN"/>
    <property type="match status" value="2"/>
</dbReference>
<dbReference type="Pfam" id="PF02518">
    <property type="entry name" value="HATPase_c"/>
    <property type="match status" value="2"/>
</dbReference>
<feature type="transmembrane region" description="Helical" evidence="10">
    <location>
        <begin position="515"/>
        <end position="532"/>
    </location>
</feature>
<dbReference type="PANTHER" id="PTHR43047">
    <property type="entry name" value="TWO-COMPONENT HISTIDINE PROTEIN KINASE"/>
    <property type="match status" value="1"/>
</dbReference>
<dbReference type="Pfam" id="PF07695">
    <property type="entry name" value="7TMR-DISM_7TM"/>
    <property type="match status" value="1"/>
</dbReference>
<dbReference type="InterPro" id="IPR003594">
    <property type="entry name" value="HATPase_dom"/>
</dbReference>
<evidence type="ECO:0000256" key="4">
    <source>
        <dbReference type="ARBA" id="ARBA00022679"/>
    </source>
</evidence>
<dbReference type="SMART" id="SM00387">
    <property type="entry name" value="HATPase_c"/>
    <property type="match status" value="2"/>
</dbReference>
<feature type="transmembrane region" description="Helical" evidence="10">
    <location>
        <begin position="215"/>
        <end position="238"/>
    </location>
</feature>
<keyword evidence="10" id="KW-0472">Membrane</keyword>
<keyword evidence="8" id="KW-0902">Two-component regulatory system</keyword>
<dbReference type="EC" id="2.7.13.3" evidence="2"/>
<organism evidence="13 14">
    <name type="scientific">Paenibacillus agri</name>
    <dbReference type="NCBI Taxonomy" id="2744309"/>
    <lineage>
        <taxon>Bacteria</taxon>
        <taxon>Bacillati</taxon>
        <taxon>Bacillota</taxon>
        <taxon>Bacilli</taxon>
        <taxon>Bacillales</taxon>
        <taxon>Paenibacillaceae</taxon>
        <taxon>Paenibacillus</taxon>
    </lineage>
</organism>
<keyword evidence="14" id="KW-1185">Reference proteome</keyword>
<dbReference type="InterPro" id="IPR008979">
    <property type="entry name" value="Galactose-bd-like_sf"/>
</dbReference>
<dbReference type="InterPro" id="IPR036097">
    <property type="entry name" value="HisK_dim/P_sf"/>
</dbReference>
<dbReference type="InterPro" id="IPR005467">
    <property type="entry name" value="His_kinase_dom"/>
</dbReference>
<evidence type="ECO:0000256" key="10">
    <source>
        <dbReference type="SAM" id="Phobius"/>
    </source>
</evidence>
<keyword evidence="3 9" id="KW-0597">Phosphoprotein</keyword>
<dbReference type="GO" id="GO:0005524">
    <property type="term" value="F:ATP binding"/>
    <property type="evidence" value="ECO:0007669"/>
    <property type="project" value="UniProtKB-KW"/>
</dbReference>
<reference evidence="13" key="1">
    <citation type="submission" date="2020-06" db="EMBL/GenBank/DDBJ databases">
        <title>Paenibacillus sp. nov., isolated from soil.</title>
        <authorList>
            <person name="Seo Y.L."/>
        </authorList>
    </citation>
    <scope>NUCLEOTIDE SEQUENCE [LARGE SCALE GENOMIC DNA]</scope>
    <source>
        <strain evidence="13">JW14</strain>
    </source>
</reference>
<feature type="domain" description="Histidine kinase" evidence="11">
    <location>
        <begin position="964"/>
        <end position="1063"/>
    </location>
</feature>
<dbReference type="Gene3D" id="1.10.287.130">
    <property type="match status" value="1"/>
</dbReference>
<evidence type="ECO:0000256" key="6">
    <source>
        <dbReference type="ARBA" id="ARBA00022777"/>
    </source>
</evidence>
<gene>
    <name evidence="13" type="ORF">HPT30_22540</name>
</gene>
<dbReference type="GO" id="GO:0000155">
    <property type="term" value="F:phosphorelay sensor kinase activity"/>
    <property type="evidence" value="ECO:0007669"/>
    <property type="project" value="InterPro"/>
</dbReference>
<keyword evidence="5" id="KW-0547">Nucleotide-binding</keyword>
<sequence length="1073" mass="119456">MISKANLHTLKKHGLILLLTLALLSGLRLVWYAVQAPSKAPQAVNGVLDMRGWNFEGSKSITLNGEWEFYPDKLLTDGNGELPEPARYVKVPGDWRSGFSDTKANSYGIGTYRLRILVDQPLNQPYSLWIRKIENSSAIFINGEQQSAFGVFSERKDQSQSRVSSYTITYTANGQQELDVLVQAANHDNPSLGGILKSIKFGSQAAIDKERLYSIGFQLVIFIVLLLHSVYAIILFFFNPKEKSFIYFCMLLIVTALSIASDHDNLLQLWLPINYTWGLKTRLLSYASISFFMLLLTRTFHNGVENSRRYLFRTYVACFVLFVLFILVSPANWVLYSYHFKVFGLIYLLPMIGVVYLIAKMVIQSQRDALFLLLAAGGVSSSVFWGVLQNGGVVDSIFYPVDMIAAIISFCAYWFKRYFRNTEENAELTGRLRQADKVKDEFLANTSHELRTPLHGIMNIAQTVIVNEQQGMNPKSIKDMELLITISKRMSSLLGDLLDITRLQDNKIVLRKERLQMQAVVPSVLAMLGYLLDGKPLRMVMKIPDDFPPVYGDEKRLMQILVNLLHNAIKYTDAGTITVSAEIVNGKAIIRVADTGAGMDEETVARVFKPYEQGALGINDGGGFGLGLSICKQFVELHGGVLVLDSAPGQGSVFSFALPFYTGLSSDPSGEVAAAEDSELFGTSNTHSVAALSAEGEPEPSDLNYTRSIAALPVVPVLQDTSSFPVSGSLNILVVDDDPVNLRVLGGMLSDAHYYLVPALSGKEALELLDRGRWDLVIADVMMPHMSGYDLTRIIRERYSISELPVLLLTARAQPEDIYTGFLAGASDYVIKPVDGLELQYRVRSLTMLKQSLDERLRMEAAYLQAQIRPHFLFNALNSILALSDIDSEKMARLGEAFTSYLRINFDLLNAEELVPLSHELELVRAYLYIEQERFEDRLSVEWQMEEDMESDKVNGPQLPPLTIQPLVENAVRHGLLSQARGGVLKISITRHAREIRIEVTDDGKGMEPDQVVSLLEPSQQGKGGIGLQNTNRRLKRLYGKGLIIQSQPGAGTTVSFAIPDQRGADFGTITID</sequence>
<dbReference type="InterPro" id="IPR010559">
    <property type="entry name" value="Sig_transdc_His_kin_internal"/>
</dbReference>
<dbReference type="Gene3D" id="3.40.50.2300">
    <property type="match status" value="1"/>
</dbReference>
<comment type="catalytic activity">
    <reaction evidence="1">
        <text>ATP + protein L-histidine = ADP + protein N-phospho-L-histidine.</text>
        <dbReference type="EC" id="2.7.13.3"/>
    </reaction>
</comment>
<accession>A0A850EUQ7</accession>